<evidence type="ECO:0000256" key="2">
    <source>
        <dbReference type="SAM" id="Phobius"/>
    </source>
</evidence>
<keyword evidence="2" id="KW-1133">Transmembrane helix</keyword>
<sequence>MNDEHGSPRPEPGIGRGLQEAREEKGLTLQQVEQRTKIRARYLQAFERENFDVLPAVYVLGSLKTYADFLGLDGAALSGRLKGSLVQPAGPDLPAQLAALEGLGDEDDEYEAVPATAVGFDQLFLGMGVLLISILAVMTIVTALARGDDSPISQLDEPSTPETPSEIALAANVEDGAGPQPPRANDAPAAKDDGDVGNKGGERVGKENREDEPEASKDGEDGKGREASRATSLFGDAKFVPMSPSPPTAPSSASATAPSSASATAKPDGPSASHAPVNHGASSPAPLEDDPDTASAPPATAPGSVANAPSLPGDRGARAPAPAPAGGDERGRISVTIDRKIDQAFEDAGLGR</sequence>
<gene>
    <name evidence="4" type="ORF">GBA63_16620</name>
</gene>
<feature type="transmembrane region" description="Helical" evidence="2">
    <location>
        <begin position="123"/>
        <end position="145"/>
    </location>
</feature>
<feature type="compositionally biased region" description="Low complexity" evidence="1">
    <location>
        <begin position="293"/>
        <end position="302"/>
    </location>
</feature>
<feature type="region of interest" description="Disordered" evidence="1">
    <location>
        <begin position="1"/>
        <end position="28"/>
    </location>
</feature>
<evidence type="ECO:0000313" key="4">
    <source>
        <dbReference type="EMBL" id="QIN84086.1"/>
    </source>
</evidence>
<dbReference type="Proteomes" id="UP000501452">
    <property type="component" value="Chromosome"/>
</dbReference>
<feature type="compositionally biased region" description="Basic and acidic residues" evidence="1">
    <location>
        <begin position="189"/>
        <end position="228"/>
    </location>
</feature>
<dbReference type="GO" id="GO:0003677">
    <property type="term" value="F:DNA binding"/>
    <property type="evidence" value="ECO:0007669"/>
    <property type="project" value="InterPro"/>
</dbReference>
<organism evidence="4 5">
    <name type="scientific">Rubrobacter tropicus</name>
    <dbReference type="NCBI Taxonomy" id="2653851"/>
    <lineage>
        <taxon>Bacteria</taxon>
        <taxon>Bacillati</taxon>
        <taxon>Actinomycetota</taxon>
        <taxon>Rubrobacteria</taxon>
        <taxon>Rubrobacterales</taxon>
        <taxon>Rubrobacteraceae</taxon>
        <taxon>Rubrobacter</taxon>
    </lineage>
</organism>
<dbReference type="KEGG" id="rub:GBA63_16620"/>
<keyword evidence="2" id="KW-0812">Transmembrane</keyword>
<dbReference type="AlphaFoldDB" id="A0A6G8QC77"/>
<dbReference type="PANTHER" id="PTHR34475">
    <property type="match status" value="1"/>
</dbReference>
<dbReference type="PANTHER" id="PTHR34475:SF1">
    <property type="entry name" value="CYTOSKELETON PROTEIN RODZ"/>
    <property type="match status" value="1"/>
</dbReference>
<evidence type="ECO:0000313" key="5">
    <source>
        <dbReference type="Proteomes" id="UP000501452"/>
    </source>
</evidence>
<protein>
    <submittedName>
        <fullName evidence="4">Helix-turn-helix domain-containing protein</fullName>
    </submittedName>
</protein>
<keyword evidence="5" id="KW-1185">Reference proteome</keyword>
<evidence type="ECO:0000259" key="3">
    <source>
        <dbReference type="PROSITE" id="PS50943"/>
    </source>
</evidence>
<dbReference type="InterPro" id="IPR001387">
    <property type="entry name" value="Cro/C1-type_HTH"/>
</dbReference>
<dbReference type="EMBL" id="CP045119">
    <property type="protein sequence ID" value="QIN84086.1"/>
    <property type="molecule type" value="Genomic_DNA"/>
</dbReference>
<accession>A0A6G8QC77</accession>
<feature type="region of interest" description="Disordered" evidence="1">
    <location>
        <begin position="174"/>
        <end position="334"/>
    </location>
</feature>
<feature type="domain" description="HTH cro/C1-type" evidence="3">
    <location>
        <begin position="18"/>
        <end position="77"/>
    </location>
</feature>
<evidence type="ECO:0000256" key="1">
    <source>
        <dbReference type="SAM" id="MobiDB-lite"/>
    </source>
</evidence>
<dbReference type="RefSeq" id="WP_166177934.1">
    <property type="nucleotide sequence ID" value="NZ_CP045119.1"/>
</dbReference>
<feature type="compositionally biased region" description="Low complexity" evidence="1">
    <location>
        <begin position="250"/>
        <end position="265"/>
    </location>
</feature>
<dbReference type="PROSITE" id="PS50943">
    <property type="entry name" value="HTH_CROC1"/>
    <property type="match status" value="1"/>
</dbReference>
<dbReference type="InterPro" id="IPR050400">
    <property type="entry name" value="Bact_Cytoskel_RodZ"/>
</dbReference>
<feature type="compositionally biased region" description="Low complexity" evidence="1">
    <location>
        <begin position="312"/>
        <end position="326"/>
    </location>
</feature>
<dbReference type="Gene3D" id="1.10.260.40">
    <property type="entry name" value="lambda repressor-like DNA-binding domains"/>
    <property type="match status" value="1"/>
</dbReference>
<reference evidence="4 5" key="1">
    <citation type="submission" date="2019-10" db="EMBL/GenBank/DDBJ databases">
        <title>Rubrobacter sp nov SCSIO 52090 isolated from a deep-sea sediment in the South China Sea.</title>
        <authorList>
            <person name="Chen R.W."/>
        </authorList>
    </citation>
    <scope>NUCLEOTIDE SEQUENCE [LARGE SCALE GENOMIC DNA]</scope>
    <source>
        <strain evidence="4 5">SCSIO 52909</strain>
    </source>
</reference>
<proteinExistence type="predicted"/>
<name>A0A6G8QC77_9ACTN</name>
<dbReference type="InterPro" id="IPR010982">
    <property type="entry name" value="Lambda_DNA-bd_dom_sf"/>
</dbReference>
<dbReference type="CDD" id="cd00093">
    <property type="entry name" value="HTH_XRE"/>
    <property type="match status" value="1"/>
</dbReference>
<keyword evidence="2" id="KW-0472">Membrane</keyword>
<dbReference type="Pfam" id="PF13413">
    <property type="entry name" value="HTH_25"/>
    <property type="match status" value="1"/>
</dbReference>